<feature type="domain" description="HTH merR-type" evidence="1">
    <location>
        <begin position="1"/>
        <end position="40"/>
    </location>
</feature>
<gene>
    <name evidence="2" type="ORF">GCM10010978_32560</name>
</gene>
<dbReference type="Proteomes" id="UP000602050">
    <property type="component" value="Unassembled WGS sequence"/>
</dbReference>
<dbReference type="GO" id="GO:0003677">
    <property type="term" value="F:DNA binding"/>
    <property type="evidence" value="ECO:0007669"/>
    <property type="project" value="InterPro"/>
</dbReference>
<evidence type="ECO:0000313" key="2">
    <source>
        <dbReference type="EMBL" id="GFZ91490.1"/>
    </source>
</evidence>
<dbReference type="EMBL" id="BMEV01000115">
    <property type="protein sequence ID" value="GFZ91490.1"/>
    <property type="molecule type" value="Genomic_DNA"/>
</dbReference>
<keyword evidence="3" id="KW-1185">Reference proteome</keyword>
<reference evidence="2" key="1">
    <citation type="journal article" date="2014" name="Int. J. Syst. Evol. Microbiol.">
        <title>Complete genome sequence of Corynebacterium casei LMG S-19264T (=DSM 44701T), isolated from a smear-ripened cheese.</title>
        <authorList>
            <consortium name="US DOE Joint Genome Institute (JGI-PGF)"/>
            <person name="Walter F."/>
            <person name="Albersmeier A."/>
            <person name="Kalinowski J."/>
            <person name="Ruckert C."/>
        </authorList>
    </citation>
    <scope>NUCLEOTIDE SEQUENCE</scope>
    <source>
        <strain evidence="2">CGMCC 1.12360</strain>
    </source>
</reference>
<dbReference type="PROSITE" id="PS50937">
    <property type="entry name" value="HTH_MERR_2"/>
    <property type="match status" value="1"/>
</dbReference>
<name>A0A8J2TS20_9BACI</name>
<evidence type="ECO:0000259" key="1">
    <source>
        <dbReference type="PROSITE" id="PS50937"/>
    </source>
</evidence>
<dbReference type="SUPFAM" id="SSF46955">
    <property type="entry name" value="Putative DNA-binding domain"/>
    <property type="match status" value="1"/>
</dbReference>
<evidence type="ECO:0000313" key="3">
    <source>
        <dbReference type="Proteomes" id="UP000602050"/>
    </source>
</evidence>
<sequence length="40" mass="4610">MSMKVKEAAELVGASIRTLHHYDQTGLLTLKRNHRFWLSA</sequence>
<proteinExistence type="predicted"/>
<accession>A0A8J2TS20</accession>
<dbReference type="AlphaFoldDB" id="A0A8J2TS20"/>
<dbReference type="InterPro" id="IPR009061">
    <property type="entry name" value="DNA-bd_dom_put_sf"/>
</dbReference>
<dbReference type="Pfam" id="PF00376">
    <property type="entry name" value="MerR"/>
    <property type="match status" value="1"/>
</dbReference>
<reference evidence="2" key="2">
    <citation type="submission" date="2020-09" db="EMBL/GenBank/DDBJ databases">
        <authorList>
            <person name="Sun Q."/>
            <person name="Zhou Y."/>
        </authorList>
    </citation>
    <scope>NUCLEOTIDE SEQUENCE</scope>
    <source>
        <strain evidence="2">CGMCC 1.12360</strain>
    </source>
</reference>
<dbReference type="InterPro" id="IPR000551">
    <property type="entry name" value="MerR-type_HTH_dom"/>
</dbReference>
<dbReference type="GO" id="GO:0006355">
    <property type="term" value="P:regulation of DNA-templated transcription"/>
    <property type="evidence" value="ECO:0007669"/>
    <property type="project" value="InterPro"/>
</dbReference>
<comment type="caution">
    <text evidence="2">The sequence shown here is derived from an EMBL/GenBank/DDBJ whole genome shotgun (WGS) entry which is preliminary data.</text>
</comment>
<protein>
    <recommendedName>
        <fullName evidence="1">HTH merR-type domain-containing protein</fullName>
    </recommendedName>
</protein>
<organism evidence="2 3">
    <name type="scientific">Compostibacillus humi</name>
    <dbReference type="NCBI Taxonomy" id="1245525"/>
    <lineage>
        <taxon>Bacteria</taxon>
        <taxon>Bacillati</taxon>
        <taxon>Bacillota</taxon>
        <taxon>Bacilli</taxon>
        <taxon>Bacillales</taxon>
        <taxon>Bacillaceae</taxon>
        <taxon>Compostibacillus</taxon>
    </lineage>
</organism>
<dbReference type="Gene3D" id="1.10.1660.10">
    <property type="match status" value="1"/>
</dbReference>